<keyword evidence="3" id="KW-1185">Reference proteome</keyword>
<name>A0A084WTA6_ANOSI</name>
<dbReference type="EnsemblMetazoa" id="ASIC021955-RA">
    <property type="protein sequence ID" value="ASIC021955-PA"/>
    <property type="gene ID" value="ASIC021955"/>
</dbReference>
<sequence length="52" mass="5912">MKATSGQRLYDIRSKNGWPWEGVVPSQGTDKDEKKVYEITSDKKCQPAVKLN</sequence>
<dbReference type="EMBL" id="ATLV01026883">
    <property type="status" value="NOT_ANNOTATED_CDS"/>
    <property type="molecule type" value="Genomic_DNA"/>
</dbReference>
<reference evidence="2" key="2">
    <citation type="submission" date="2020-05" db="UniProtKB">
        <authorList>
            <consortium name="EnsemblMetazoa"/>
        </authorList>
    </citation>
    <scope>IDENTIFICATION</scope>
</reference>
<dbReference type="Proteomes" id="UP000030765">
    <property type="component" value="Unassembled WGS sequence"/>
</dbReference>
<gene>
    <name evidence="1" type="ORF">ZHAS_00021955</name>
</gene>
<dbReference type="VEuPathDB" id="VectorBase:ASIC021955"/>
<dbReference type="AlphaFoldDB" id="A0A084WTA6"/>
<evidence type="ECO:0000313" key="1">
    <source>
        <dbReference type="EMBL" id="KFB53450.1"/>
    </source>
</evidence>
<dbReference type="EMBL" id="KE525420">
    <property type="protein sequence ID" value="KFB53450.1"/>
    <property type="molecule type" value="Genomic_DNA"/>
</dbReference>
<evidence type="ECO:0000313" key="3">
    <source>
        <dbReference type="Proteomes" id="UP000030765"/>
    </source>
</evidence>
<protein>
    <submittedName>
        <fullName evidence="1 2">Hsp33 chaperonin</fullName>
    </submittedName>
</protein>
<evidence type="ECO:0000313" key="2">
    <source>
        <dbReference type="EnsemblMetazoa" id="ASIC021955-PA"/>
    </source>
</evidence>
<accession>A0A084WTA6</accession>
<organism evidence="1">
    <name type="scientific">Anopheles sinensis</name>
    <name type="common">Mosquito</name>
    <dbReference type="NCBI Taxonomy" id="74873"/>
    <lineage>
        <taxon>Eukaryota</taxon>
        <taxon>Metazoa</taxon>
        <taxon>Ecdysozoa</taxon>
        <taxon>Arthropoda</taxon>
        <taxon>Hexapoda</taxon>
        <taxon>Insecta</taxon>
        <taxon>Pterygota</taxon>
        <taxon>Neoptera</taxon>
        <taxon>Endopterygota</taxon>
        <taxon>Diptera</taxon>
        <taxon>Nematocera</taxon>
        <taxon>Culicoidea</taxon>
        <taxon>Culicidae</taxon>
        <taxon>Anophelinae</taxon>
        <taxon>Anopheles</taxon>
    </lineage>
</organism>
<reference evidence="1 3" key="1">
    <citation type="journal article" date="2014" name="BMC Genomics">
        <title>Genome sequence of Anopheles sinensis provides insight into genetics basis of mosquito competence for malaria parasites.</title>
        <authorList>
            <person name="Zhou D."/>
            <person name="Zhang D."/>
            <person name="Ding G."/>
            <person name="Shi L."/>
            <person name="Hou Q."/>
            <person name="Ye Y."/>
            <person name="Xu Y."/>
            <person name="Zhou H."/>
            <person name="Xiong C."/>
            <person name="Li S."/>
            <person name="Yu J."/>
            <person name="Hong S."/>
            <person name="Yu X."/>
            <person name="Zou P."/>
            <person name="Chen C."/>
            <person name="Chang X."/>
            <person name="Wang W."/>
            <person name="Lv Y."/>
            <person name="Sun Y."/>
            <person name="Ma L."/>
            <person name="Shen B."/>
            <person name="Zhu C."/>
        </authorList>
    </citation>
    <scope>NUCLEOTIDE SEQUENCE [LARGE SCALE GENOMIC DNA]</scope>
</reference>
<proteinExistence type="predicted"/>